<dbReference type="EMBL" id="FJUX01000039">
    <property type="protein sequence ID" value="CZS98920.1"/>
    <property type="molecule type" value="Genomic_DNA"/>
</dbReference>
<dbReference type="Gene3D" id="3.40.1090.10">
    <property type="entry name" value="Cytosolic phospholipase A2 catalytic domain"/>
    <property type="match status" value="1"/>
</dbReference>
<gene>
    <name evidence="3" type="ORF">RAG0_07469</name>
</gene>
<dbReference type="GO" id="GO:0016042">
    <property type="term" value="P:lipid catabolic process"/>
    <property type="evidence" value="ECO:0007669"/>
    <property type="project" value="UniProtKB-KW"/>
</dbReference>
<sequence length="237" mass="26566">MTVAPCLASYKKMTERAFTPVDEDTWKSYLPLLPGRPEGSFSGVALEEAVKEIVHQYTGDRDTLFADTTCCPTTVLAITKVDVSAAPTKFRTYDIGDDFKDIKIWEEIEFIDAGFGHNNPTEVVFSEAGYIFSDEPCDCVISIGTGHSDIVEITNSRLSILNALKKMASHSEAVHRRVSKMLPEEAYFRFNVIRSLEDITLSDWRQNSKISAHTSNYPREHFVEKAVRQCASILTQG</sequence>
<evidence type="ECO:0000256" key="1">
    <source>
        <dbReference type="ARBA" id="ARBA00022801"/>
    </source>
</evidence>
<accession>A0A1E1KLN8</accession>
<dbReference type="Proteomes" id="UP000178912">
    <property type="component" value="Unassembled WGS sequence"/>
</dbReference>
<evidence type="ECO:0000313" key="4">
    <source>
        <dbReference type="Proteomes" id="UP000178912"/>
    </source>
</evidence>
<dbReference type="AlphaFoldDB" id="A0A1E1KLN8"/>
<keyword evidence="2" id="KW-0442">Lipid degradation</keyword>
<dbReference type="PANTHER" id="PTHR24185">
    <property type="entry name" value="CALCIUM-INDEPENDENT PHOSPHOLIPASE A2-GAMMA"/>
    <property type="match status" value="1"/>
</dbReference>
<organism evidence="3 4">
    <name type="scientific">Rhynchosporium agropyri</name>
    <dbReference type="NCBI Taxonomy" id="914238"/>
    <lineage>
        <taxon>Eukaryota</taxon>
        <taxon>Fungi</taxon>
        <taxon>Dikarya</taxon>
        <taxon>Ascomycota</taxon>
        <taxon>Pezizomycotina</taxon>
        <taxon>Leotiomycetes</taxon>
        <taxon>Helotiales</taxon>
        <taxon>Ploettnerulaceae</taxon>
        <taxon>Rhynchosporium</taxon>
    </lineage>
</organism>
<proteinExistence type="predicted"/>
<evidence type="ECO:0008006" key="5">
    <source>
        <dbReference type="Google" id="ProtNLM"/>
    </source>
</evidence>
<dbReference type="GO" id="GO:0047499">
    <property type="term" value="F:calcium-independent phospholipase A2 activity"/>
    <property type="evidence" value="ECO:0007669"/>
    <property type="project" value="TreeGrafter"/>
</dbReference>
<protein>
    <recommendedName>
        <fullName evidence="5">PNPLA domain-containing protein</fullName>
    </recommendedName>
</protein>
<name>A0A1E1KLN8_9HELO</name>
<dbReference type="OrthoDB" id="1658288at2759"/>
<keyword evidence="1" id="KW-0378">Hydrolase</keyword>
<dbReference type="GO" id="GO:0019369">
    <property type="term" value="P:arachidonate metabolic process"/>
    <property type="evidence" value="ECO:0007669"/>
    <property type="project" value="TreeGrafter"/>
</dbReference>
<evidence type="ECO:0000256" key="2">
    <source>
        <dbReference type="ARBA" id="ARBA00022963"/>
    </source>
</evidence>
<keyword evidence="2" id="KW-0443">Lipid metabolism</keyword>
<keyword evidence="4" id="KW-1185">Reference proteome</keyword>
<dbReference type="GO" id="GO:0016020">
    <property type="term" value="C:membrane"/>
    <property type="evidence" value="ECO:0007669"/>
    <property type="project" value="TreeGrafter"/>
</dbReference>
<evidence type="ECO:0000313" key="3">
    <source>
        <dbReference type="EMBL" id="CZS98920.1"/>
    </source>
</evidence>
<dbReference type="PANTHER" id="PTHR24185:SF1">
    <property type="entry name" value="CALCIUM-INDEPENDENT PHOSPHOLIPASE A2-GAMMA"/>
    <property type="match status" value="1"/>
</dbReference>
<reference evidence="4" key="1">
    <citation type="submission" date="2016-03" db="EMBL/GenBank/DDBJ databases">
        <authorList>
            <person name="Guldener U."/>
        </authorList>
    </citation>
    <scope>NUCLEOTIDE SEQUENCE [LARGE SCALE GENOMIC DNA]</scope>
    <source>
        <strain evidence="4">04CH-RAC-A.6.1</strain>
    </source>
</reference>